<dbReference type="Pfam" id="PF03572">
    <property type="entry name" value="Peptidase_S41"/>
    <property type="match status" value="1"/>
</dbReference>
<proteinExistence type="inferred from homology"/>
<evidence type="ECO:0000256" key="1">
    <source>
        <dbReference type="ARBA" id="ARBA00004496"/>
    </source>
</evidence>
<dbReference type="SUPFAM" id="SSF52096">
    <property type="entry name" value="ClpP/crotonase"/>
    <property type="match status" value="1"/>
</dbReference>
<keyword evidence="9" id="KW-0732">Signal</keyword>
<dbReference type="PIRSF" id="PIRSF036421">
    <property type="entry name" value="Tricorn_protease"/>
    <property type="match status" value="1"/>
</dbReference>
<dbReference type="SUPFAM" id="SSF50156">
    <property type="entry name" value="PDZ domain-like"/>
    <property type="match status" value="1"/>
</dbReference>
<dbReference type="InterPro" id="IPR011042">
    <property type="entry name" value="6-blade_b-propeller_TolB-like"/>
</dbReference>
<dbReference type="EC" id="3.4.21.-" evidence="7"/>
<dbReference type="InterPro" id="IPR028204">
    <property type="entry name" value="Tricorn_C1"/>
</dbReference>
<comment type="caution">
    <text evidence="11">The sequence shown here is derived from an EMBL/GenBank/DDBJ whole genome shotgun (WGS) entry which is preliminary data.</text>
</comment>
<accession>A0AAV5NV65</accession>
<keyword evidence="12" id="KW-1185">Reference proteome</keyword>
<name>A0AAV5NV65_9VIBR</name>
<reference evidence="12" key="1">
    <citation type="journal article" date="2019" name="Int. J. Syst. Evol. Microbiol.">
        <title>The Global Catalogue of Microorganisms (GCM) 10K type strain sequencing project: providing services to taxonomists for standard genome sequencing and annotation.</title>
        <authorList>
            <consortium name="The Broad Institute Genomics Platform"/>
            <consortium name="The Broad Institute Genome Sequencing Center for Infectious Disease"/>
            <person name="Wu L."/>
            <person name="Ma J."/>
        </authorList>
    </citation>
    <scope>NUCLEOTIDE SEQUENCE [LARGE SCALE GENOMIC DNA]</scope>
    <source>
        <strain evidence="12">NBRC 15640</strain>
    </source>
</reference>
<comment type="similarity">
    <text evidence="2 7">Belongs to the peptidase S41B family.</text>
</comment>
<evidence type="ECO:0000256" key="9">
    <source>
        <dbReference type="SAM" id="SignalP"/>
    </source>
</evidence>
<keyword evidence="3 7" id="KW-0963">Cytoplasm</keyword>
<feature type="domain" description="PDZ" evidence="10">
    <location>
        <begin position="864"/>
        <end position="899"/>
    </location>
</feature>
<dbReference type="Pfam" id="PF00595">
    <property type="entry name" value="PDZ"/>
    <property type="match status" value="1"/>
</dbReference>
<dbReference type="PANTHER" id="PTHR43253">
    <property type="entry name" value="TRICORN PROTEASE HOMOLOG 2-RELATED"/>
    <property type="match status" value="1"/>
</dbReference>
<feature type="active site" description="Nucleophile" evidence="8">
    <location>
        <position position="1050"/>
    </location>
</feature>
<dbReference type="Gene3D" id="3.30.750.44">
    <property type="match status" value="1"/>
</dbReference>
<evidence type="ECO:0000256" key="3">
    <source>
        <dbReference type="ARBA" id="ARBA00022490"/>
    </source>
</evidence>
<dbReference type="GO" id="GO:0006508">
    <property type="term" value="P:proteolysis"/>
    <property type="evidence" value="ECO:0007669"/>
    <property type="project" value="UniProtKB-UniRule"/>
</dbReference>
<evidence type="ECO:0000313" key="11">
    <source>
        <dbReference type="EMBL" id="GLQ73907.1"/>
    </source>
</evidence>
<protein>
    <recommendedName>
        <fullName evidence="7">Tricorn protease homolog</fullName>
        <ecNumber evidence="7">3.4.21.-</ecNumber>
    </recommendedName>
</protein>
<dbReference type="InterPro" id="IPR012393">
    <property type="entry name" value="Tricorn_protease"/>
</dbReference>
<dbReference type="GO" id="GO:0008236">
    <property type="term" value="F:serine-type peptidase activity"/>
    <property type="evidence" value="ECO:0007669"/>
    <property type="project" value="UniProtKB-UniRule"/>
</dbReference>
<evidence type="ECO:0000256" key="5">
    <source>
        <dbReference type="ARBA" id="ARBA00022801"/>
    </source>
</evidence>
<dbReference type="Gene3D" id="2.30.42.10">
    <property type="match status" value="1"/>
</dbReference>
<evidence type="ECO:0000259" key="10">
    <source>
        <dbReference type="PROSITE" id="PS50106"/>
    </source>
</evidence>
<dbReference type="GO" id="GO:0005737">
    <property type="term" value="C:cytoplasm"/>
    <property type="evidence" value="ECO:0007669"/>
    <property type="project" value="UniProtKB-SubCell"/>
</dbReference>
<dbReference type="Proteomes" id="UP001156690">
    <property type="component" value="Unassembled WGS sequence"/>
</dbReference>
<comment type="subcellular location">
    <subcellularLocation>
        <location evidence="1 7">Cytoplasm</location>
    </subcellularLocation>
</comment>
<dbReference type="Gene3D" id="3.90.226.10">
    <property type="entry name" value="2-enoyl-CoA Hydratase, Chain A, domain 1"/>
    <property type="match status" value="1"/>
</dbReference>
<dbReference type="PANTHER" id="PTHR43253:SF1">
    <property type="entry name" value="TRICORN PROTEASE HOMOLOG 2-RELATED"/>
    <property type="match status" value="1"/>
</dbReference>
<evidence type="ECO:0000256" key="4">
    <source>
        <dbReference type="ARBA" id="ARBA00022670"/>
    </source>
</evidence>
<evidence type="ECO:0000313" key="12">
    <source>
        <dbReference type="Proteomes" id="UP001156690"/>
    </source>
</evidence>
<dbReference type="Gene3D" id="2.120.10.30">
    <property type="entry name" value="TolB, C-terminal domain"/>
    <property type="match status" value="1"/>
</dbReference>
<dbReference type="Pfam" id="PF26549">
    <property type="entry name" value="Tricorn_N"/>
    <property type="match status" value="1"/>
</dbReference>
<dbReference type="AlphaFoldDB" id="A0AAV5NV65"/>
<dbReference type="Pfam" id="PF14684">
    <property type="entry name" value="Tricorn_C1"/>
    <property type="match status" value="1"/>
</dbReference>
<evidence type="ECO:0000256" key="7">
    <source>
        <dbReference type="PIRNR" id="PIRNR036421"/>
    </source>
</evidence>
<dbReference type="InterPro" id="IPR001478">
    <property type="entry name" value="PDZ"/>
</dbReference>
<sequence length="1146" mass="127099">MSHTMRFSLLAALISGVLSPAHATQIPKPNEAALQKAVLESADETVPETGASNAPLWLRNTALSPDGKTLAFTYQSKIFLVSSQGGDARSITNGDFYPHNLMWSPDNQTLAFAANPYGNDDVFTINLKTGQMARHTYHSGSDIPTGFSENGDALLFSTSRLTNKTQDFYSLPEGSLYPLGNQLYRVALHSNQSSAVLSVPAKHAVWNSDETKLLYNSPHKDQQYRKHQRSFAVPNIWLYDATTGKHSQLTEDRIAAQQPIWNADESGFYYLSERDGNFNVWFYDLTTAEKSQLTHLSTHPVRHLSVDGEGNLAFSYNGELYTQLHDDKTSKKVNINIHNFTVQPSQYHFTNNATSFVPSELDVGEMLLSAYGDIYAFDAEKTTVKNITNTIGAEKHVEFTSDGYGAIYSALRDGKWGLYTAYSQKEEERLSKAIITDEAPFLVSEEHNLTHPKYSPDGNKLAFIVDGRALHVLDISDSNEESVLDKIEDALTSEDDETANLGVELISAETVSESNRMEFSWSPDSSQLAVHLSPSPYVEQIHVVQADGSESSINVSQSGFYNGMPQWSADGRILFWETSKYGTKSADGEDTGFTLNGIFVNNRAKKDFRDNIEPPEENESAPSYAFNANNIEYREAFHLPFSTTVIGAHLMGDHLLVIDMYSDPSGEYSTRGFSYNIRTNESSLLFSGLPEANSVYISSNQEFAYLLTEYDVIEVDTNSGEPLYHAIDLPVDFDVVPRRKAAFDQIVTQTKEQYYRPDMDNVDWDFYSDNYRKFLPHINNDLDFATILSELSGELNSSHTGGYGSPKAPMRYDETASLGLVFAENIAPSFTLTESSNTDAKYNADETADETAEKTTEEETLFNLVIKEVLPGGPADIEDVVLKTGDRITAINGKPVSNLAELSQALNNKVDTPVAVTLMRGEKNTWQQEITPMSDGEQYGLVSKRWELARRDHVLKTSNGKVGYVYLPDMSAHSFEHLRAEALGRLRNTESLIIDVRFNRGGFLADTLIEFLTAQKAAVVVPKKGKPASDASRRSWLKPSVVIANSASYSEGSAFSQYYQDLNVGPIIGEPVPGTGTAVMGAFSSVYPDVFFSFPYLPLKTSDGRYYENLELIPDIQAFNRPSEIAVGKDTQLDTAIEAALSQIQP</sequence>
<keyword evidence="5 7" id="KW-0378">Hydrolase</keyword>
<dbReference type="PROSITE" id="PS50106">
    <property type="entry name" value="PDZ"/>
    <property type="match status" value="1"/>
</dbReference>
<organism evidence="11 12">
    <name type="scientific">Vibrio penaeicida</name>
    <dbReference type="NCBI Taxonomy" id="104609"/>
    <lineage>
        <taxon>Bacteria</taxon>
        <taxon>Pseudomonadati</taxon>
        <taxon>Pseudomonadota</taxon>
        <taxon>Gammaproteobacteria</taxon>
        <taxon>Vibrionales</taxon>
        <taxon>Vibrionaceae</taxon>
        <taxon>Vibrio</taxon>
    </lineage>
</organism>
<keyword evidence="6 7" id="KW-0720">Serine protease</keyword>
<gene>
    <name evidence="11" type="ORF">GCM10007932_32670</name>
</gene>
<comment type="function">
    <text evidence="7">Degrades oligopeptides.</text>
</comment>
<dbReference type="InterPro" id="IPR005151">
    <property type="entry name" value="Tail-specific_protease"/>
</dbReference>
<dbReference type="CDD" id="cd07562">
    <property type="entry name" value="Peptidase_S41_TRI"/>
    <property type="match status" value="1"/>
</dbReference>
<dbReference type="InterPro" id="IPR036034">
    <property type="entry name" value="PDZ_sf"/>
</dbReference>
<evidence type="ECO:0000256" key="8">
    <source>
        <dbReference type="PIRSR" id="PIRSR036421-1"/>
    </source>
</evidence>
<dbReference type="SMART" id="SM00228">
    <property type="entry name" value="PDZ"/>
    <property type="match status" value="1"/>
</dbReference>
<dbReference type="SUPFAM" id="SSF82171">
    <property type="entry name" value="DPP6 N-terminal domain-like"/>
    <property type="match status" value="1"/>
</dbReference>
<dbReference type="Gene3D" id="2.120.10.60">
    <property type="entry name" value="Tricorn protease N-terminal domain"/>
    <property type="match status" value="1"/>
</dbReference>
<keyword evidence="4 7" id="KW-0645">Protease</keyword>
<dbReference type="EMBL" id="BSNX01000041">
    <property type="protein sequence ID" value="GLQ73907.1"/>
    <property type="molecule type" value="Genomic_DNA"/>
</dbReference>
<dbReference type="InterPro" id="IPR029045">
    <property type="entry name" value="ClpP/crotonase-like_dom_sf"/>
</dbReference>
<feature type="active site" description="Charge relay system" evidence="8">
    <location>
        <position position="799"/>
    </location>
</feature>
<evidence type="ECO:0000256" key="2">
    <source>
        <dbReference type="ARBA" id="ARBA00008524"/>
    </source>
</evidence>
<feature type="active site" description="Charge relay system" evidence="8">
    <location>
        <position position="1108"/>
    </location>
</feature>
<feature type="signal peptide" evidence="9">
    <location>
        <begin position="1"/>
        <end position="23"/>
    </location>
</feature>
<feature type="chain" id="PRO_5043641232" description="Tricorn protease homolog" evidence="9">
    <location>
        <begin position="24"/>
        <end position="1146"/>
    </location>
</feature>
<dbReference type="SUPFAM" id="SSF69304">
    <property type="entry name" value="Tricorn protease N-terminal domain"/>
    <property type="match status" value="1"/>
</dbReference>
<dbReference type="RefSeq" id="WP_126610151.1">
    <property type="nucleotide sequence ID" value="NZ_AP025145.1"/>
</dbReference>
<evidence type="ECO:0000256" key="6">
    <source>
        <dbReference type="ARBA" id="ARBA00022825"/>
    </source>
</evidence>